<evidence type="ECO:0000256" key="3">
    <source>
        <dbReference type="ARBA" id="ARBA00022801"/>
    </source>
</evidence>
<dbReference type="GO" id="GO:0009231">
    <property type="term" value="P:riboflavin biosynthetic process"/>
    <property type="evidence" value="ECO:0007669"/>
    <property type="project" value="TreeGrafter"/>
</dbReference>
<accession>A0A6J6D412</accession>
<reference evidence="5" key="1">
    <citation type="submission" date="2020-05" db="EMBL/GenBank/DDBJ databases">
        <authorList>
            <person name="Chiriac C."/>
            <person name="Salcher M."/>
            <person name="Ghai R."/>
            <person name="Kavagutti S V."/>
        </authorList>
    </citation>
    <scope>NUCLEOTIDE SEQUENCE</scope>
</reference>
<dbReference type="InterPro" id="IPR003785">
    <property type="entry name" value="Creatininase/forma_Hydrolase"/>
</dbReference>
<keyword evidence="4" id="KW-0862">Zinc</keyword>
<evidence type="ECO:0000256" key="1">
    <source>
        <dbReference type="ARBA" id="ARBA00001947"/>
    </source>
</evidence>
<evidence type="ECO:0000256" key="4">
    <source>
        <dbReference type="ARBA" id="ARBA00022833"/>
    </source>
</evidence>
<evidence type="ECO:0000313" key="5">
    <source>
        <dbReference type="EMBL" id="CAB4558482.1"/>
    </source>
</evidence>
<dbReference type="InterPro" id="IPR024087">
    <property type="entry name" value="Creatininase-like_sf"/>
</dbReference>
<dbReference type="Pfam" id="PF02633">
    <property type="entry name" value="Creatininase"/>
    <property type="match status" value="1"/>
</dbReference>
<dbReference type="PANTHER" id="PTHR35005">
    <property type="entry name" value="3-DEHYDRO-SCYLLO-INOSOSE HYDROLASE"/>
    <property type="match status" value="1"/>
</dbReference>
<sequence length="271" mass="29367">MHDVTTADRSHDRRPAARRFIDLRAPEIGERITERSILVQPLGAIEQHGPHLPLSTDSLVATAVAEAAVAEVGDELDVWLLPTLEYTKSNEHAWSPGTIWLSATTLLAVLDDIGRCVATTAAKRFVFLNGHGGNSALANVACRELRLHHGLMTFLAHPGMPADQGGSSPAGELGMGIHGGTDETSILLHLAPELVRMDLAERRVPDKIAENRYVRFGGRVSFGWLSNDFNEDGYIGDPTPATAERGEELFEGAVQGFAEALREIAAFEYGR</sequence>
<name>A0A6J6D412_9ZZZZ</name>
<dbReference type="GO" id="GO:0046872">
    <property type="term" value="F:metal ion binding"/>
    <property type="evidence" value="ECO:0007669"/>
    <property type="project" value="UniProtKB-KW"/>
</dbReference>
<dbReference type="SUPFAM" id="SSF102215">
    <property type="entry name" value="Creatininase"/>
    <property type="match status" value="1"/>
</dbReference>
<organism evidence="5">
    <name type="scientific">freshwater metagenome</name>
    <dbReference type="NCBI Taxonomy" id="449393"/>
    <lineage>
        <taxon>unclassified sequences</taxon>
        <taxon>metagenomes</taxon>
        <taxon>ecological metagenomes</taxon>
    </lineage>
</organism>
<dbReference type="Gene3D" id="3.40.50.10310">
    <property type="entry name" value="Creatininase"/>
    <property type="match status" value="1"/>
</dbReference>
<comment type="cofactor">
    <cofactor evidence="1">
        <name>Zn(2+)</name>
        <dbReference type="ChEBI" id="CHEBI:29105"/>
    </cofactor>
</comment>
<proteinExistence type="predicted"/>
<keyword evidence="3" id="KW-0378">Hydrolase</keyword>
<dbReference type="EMBL" id="CAEZSR010000050">
    <property type="protein sequence ID" value="CAB4558482.1"/>
    <property type="molecule type" value="Genomic_DNA"/>
</dbReference>
<dbReference type="GO" id="GO:0016811">
    <property type="term" value="F:hydrolase activity, acting on carbon-nitrogen (but not peptide) bonds, in linear amides"/>
    <property type="evidence" value="ECO:0007669"/>
    <property type="project" value="TreeGrafter"/>
</dbReference>
<gene>
    <name evidence="5" type="ORF">UFOPK1493_01592</name>
</gene>
<dbReference type="AlphaFoldDB" id="A0A6J6D412"/>
<keyword evidence="2" id="KW-0479">Metal-binding</keyword>
<protein>
    <submittedName>
        <fullName evidence="5">Unannotated protein</fullName>
    </submittedName>
</protein>
<evidence type="ECO:0000256" key="2">
    <source>
        <dbReference type="ARBA" id="ARBA00022723"/>
    </source>
</evidence>
<dbReference type="PANTHER" id="PTHR35005:SF1">
    <property type="entry name" value="2-AMINO-5-FORMYLAMINO-6-RIBOSYLAMINOPYRIMIDIN-4(3H)-ONE 5'-MONOPHOSPHATE DEFORMYLASE"/>
    <property type="match status" value="1"/>
</dbReference>